<name>A0A241ZGI9_ACIBA</name>
<evidence type="ECO:0000313" key="1">
    <source>
        <dbReference type="EMBL" id="OTM91182.1"/>
    </source>
</evidence>
<sequence>MQNSYSSLEEISSLESFVITSHISSYHHKMMYGLPKNFKKIVKNDSNEAFKINAKAYHSSVTGKFLTHRSSALFDDIVDHPEKLKIDSQFLQTLKSLKLYPNDIFPEWNQHIEIYNILRILQSSLLLAHLLPCWLKALISKK</sequence>
<reference evidence="1 2" key="1">
    <citation type="submission" date="2017-05" db="EMBL/GenBank/DDBJ databases">
        <authorList>
            <person name="Song R."/>
            <person name="Chenine A.L."/>
            <person name="Ruprecht R.M."/>
        </authorList>
    </citation>
    <scope>NUCLEOTIDE SEQUENCE [LARGE SCALE GENOMIC DNA]</scope>
    <source>
        <strain evidence="1 2">PR350</strain>
    </source>
</reference>
<dbReference type="RefSeq" id="WP_002124576.1">
    <property type="nucleotide sequence ID" value="NZ_CP113444.1"/>
</dbReference>
<gene>
    <name evidence="1" type="ORF">B9X95_05195</name>
</gene>
<dbReference type="EMBL" id="NGEL01000050">
    <property type="protein sequence ID" value="OTM91182.1"/>
    <property type="molecule type" value="Genomic_DNA"/>
</dbReference>
<dbReference type="Proteomes" id="UP000194699">
    <property type="component" value="Unassembled WGS sequence"/>
</dbReference>
<dbReference type="AlphaFoldDB" id="A0A241ZGI9"/>
<organism evidence="1 2">
    <name type="scientific">Acinetobacter baumannii</name>
    <dbReference type="NCBI Taxonomy" id="470"/>
    <lineage>
        <taxon>Bacteria</taxon>
        <taxon>Pseudomonadati</taxon>
        <taxon>Pseudomonadota</taxon>
        <taxon>Gammaproteobacteria</taxon>
        <taxon>Moraxellales</taxon>
        <taxon>Moraxellaceae</taxon>
        <taxon>Acinetobacter</taxon>
        <taxon>Acinetobacter calcoaceticus/baumannii complex</taxon>
    </lineage>
</organism>
<comment type="caution">
    <text evidence="1">The sequence shown here is derived from an EMBL/GenBank/DDBJ whole genome shotgun (WGS) entry which is preliminary data.</text>
</comment>
<evidence type="ECO:0000313" key="2">
    <source>
        <dbReference type="Proteomes" id="UP000194699"/>
    </source>
</evidence>
<protein>
    <submittedName>
        <fullName evidence="1">Uncharacterized protein</fullName>
    </submittedName>
</protein>
<accession>A0A241ZGI9</accession>
<proteinExistence type="predicted"/>